<dbReference type="GO" id="GO:0050515">
    <property type="term" value="F:4-(cytidine 5'-diphospho)-2-C-methyl-D-erythritol kinase activity"/>
    <property type="evidence" value="ECO:0007669"/>
    <property type="project" value="InterPro"/>
</dbReference>
<dbReference type="GeneID" id="96867232"/>
<dbReference type="GO" id="GO:0016114">
    <property type="term" value="P:terpenoid biosynthetic process"/>
    <property type="evidence" value="ECO:0007669"/>
    <property type="project" value="InterPro"/>
</dbReference>
<keyword evidence="2" id="KW-0808">Transferase</keyword>
<dbReference type="InterPro" id="IPR020568">
    <property type="entry name" value="Ribosomal_Su5_D2-typ_SF"/>
</dbReference>
<feature type="domain" description="GHMP kinase N-terminal" evidence="6">
    <location>
        <begin position="69"/>
        <end position="144"/>
    </location>
</feature>
<dbReference type="Pfam" id="PF00288">
    <property type="entry name" value="GHMP_kinases_N"/>
    <property type="match status" value="1"/>
</dbReference>
<evidence type="ECO:0000256" key="5">
    <source>
        <dbReference type="ARBA" id="ARBA00022840"/>
    </source>
</evidence>
<protein>
    <recommendedName>
        <fullName evidence="1">4-diphosphocytidyl-2-C-methyl-D-erythritol kinase</fullName>
    </recommendedName>
</protein>
<dbReference type="SUPFAM" id="SSF54211">
    <property type="entry name" value="Ribosomal protein S5 domain 2-like"/>
    <property type="match status" value="1"/>
</dbReference>
<dbReference type="Proteomes" id="UP000464283">
    <property type="component" value="Chromosome"/>
</dbReference>
<proteinExistence type="predicted"/>
<evidence type="ECO:0000313" key="7">
    <source>
        <dbReference type="EMBL" id="QHG89922.1"/>
    </source>
</evidence>
<evidence type="ECO:0000256" key="2">
    <source>
        <dbReference type="ARBA" id="ARBA00022679"/>
    </source>
</evidence>
<keyword evidence="5" id="KW-0067">ATP-binding</keyword>
<reference evidence="8" key="1">
    <citation type="submission" date="2018-11" db="EMBL/GenBank/DDBJ databases">
        <title>The first complete genome sequence of Mycoplasma iowae strain 695.</title>
        <authorList>
            <person name="Ghanem M."/>
            <person name="El-Gazzar M."/>
        </authorList>
    </citation>
    <scope>NUCLEOTIDE SEQUENCE [LARGE SCALE GENOMIC DNA]</scope>
    <source>
        <strain evidence="8">695</strain>
    </source>
</reference>
<dbReference type="GO" id="GO:0005524">
    <property type="term" value="F:ATP binding"/>
    <property type="evidence" value="ECO:0007669"/>
    <property type="project" value="UniProtKB-KW"/>
</dbReference>
<dbReference type="PANTHER" id="PTHR43527">
    <property type="entry name" value="4-DIPHOSPHOCYTIDYL-2-C-METHYL-D-ERYTHRITOL KINASE, CHLOROPLASTIC"/>
    <property type="match status" value="1"/>
</dbReference>
<dbReference type="EMBL" id="CP033512">
    <property type="protein sequence ID" value="QHG89922.1"/>
    <property type="molecule type" value="Genomic_DNA"/>
</dbReference>
<dbReference type="RefSeq" id="WP_004024630.1">
    <property type="nucleotide sequence ID" value="NZ_AGFP01000006.1"/>
</dbReference>
<organism evidence="7 8">
    <name type="scientific">Malacoplasma iowae 695</name>
    <dbReference type="NCBI Taxonomy" id="1048830"/>
    <lineage>
        <taxon>Bacteria</taxon>
        <taxon>Bacillati</taxon>
        <taxon>Mycoplasmatota</taxon>
        <taxon>Mycoplasmoidales</taxon>
        <taxon>Mycoplasmoidaceae</taxon>
        <taxon>Malacoplasma</taxon>
    </lineage>
</organism>
<dbReference type="InterPro" id="IPR014721">
    <property type="entry name" value="Ribsml_uS5_D2-typ_fold_subgr"/>
</dbReference>
<dbReference type="PIRSF" id="PIRSF010376">
    <property type="entry name" value="IspE"/>
    <property type="match status" value="1"/>
</dbReference>
<sequence>MMNIRSYAKVNLFLLVKPLNKKNKLHDIKSCFALHKDLFDEIIIEHTNKNIDEVIYYWEKKQITIKDCLITKTLKILRENNYIKDHYKIIVNKNIPVSSGLGGGSSNAASIVKALVKTNKKFKPNKKLIDILHNISSDMIFFLYDYDYAIVKNFGKKVKKHKFKNELKFDILLTKINCETSNVFKTFDTLNLKNLKKSSIKKELTKIKKKQYNLLVNNLLVACLNTYPSISEIYNRINKEDQNYLLSGSGGTFFKISEVL</sequence>
<accession>A0A6P1LN26</accession>
<evidence type="ECO:0000256" key="1">
    <source>
        <dbReference type="ARBA" id="ARBA00017473"/>
    </source>
</evidence>
<name>A0A6P1LN26_MALIO</name>
<evidence type="ECO:0000313" key="8">
    <source>
        <dbReference type="Proteomes" id="UP000464283"/>
    </source>
</evidence>
<dbReference type="AlphaFoldDB" id="A0A6P1LN26"/>
<evidence type="ECO:0000256" key="4">
    <source>
        <dbReference type="ARBA" id="ARBA00022777"/>
    </source>
</evidence>
<dbReference type="Gene3D" id="3.30.230.10">
    <property type="match status" value="1"/>
</dbReference>
<evidence type="ECO:0000256" key="3">
    <source>
        <dbReference type="ARBA" id="ARBA00022741"/>
    </source>
</evidence>
<keyword evidence="3" id="KW-0547">Nucleotide-binding</keyword>
<dbReference type="SUPFAM" id="SSF55060">
    <property type="entry name" value="GHMP Kinase, C-terminal domain"/>
    <property type="match status" value="1"/>
</dbReference>
<dbReference type="InterPro" id="IPR006204">
    <property type="entry name" value="GHMP_kinase_N_dom"/>
</dbReference>
<dbReference type="InterPro" id="IPR036554">
    <property type="entry name" value="GHMP_kinase_C_sf"/>
</dbReference>
<keyword evidence="4" id="KW-0418">Kinase</keyword>
<evidence type="ECO:0000259" key="6">
    <source>
        <dbReference type="Pfam" id="PF00288"/>
    </source>
</evidence>
<dbReference type="KEGG" id="miw:EER00_03450"/>
<dbReference type="Gene3D" id="3.30.70.890">
    <property type="entry name" value="GHMP kinase, C-terminal domain"/>
    <property type="match status" value="1"/>
</dbReference>
<dbReference type="InterPro" id="IPR004424">
    <property type="entry name" value="IspE"/>
</dbReference>
<dbReference type="PANTHER" id="PTHR43527:SF2">
    <property type="entry name" value="4-DIPHOSPHOCYTIDYL-2-C-METHYL-D-ERYTHRITOL KINASE, CHLOROPLASTIC"/>
    <property type="match status" value="1"/>
</dbReference>
<gene>
    <name evidence="7" type="ORF">EER00_03450</name>
</gene>